<protein>
    <submittedName>
        <fullName evidence="2">Uncharacterized protein</fullName>
    </submittedName>
</protein>
<dbReference type="Proteomes" id="UP000058305">
    <property type="component" value="Chromosome"/>
</dbReference>
<dbReference type="Pfam" id="PF22564">
    <property type="entry name" value="HAAS"/>
    <property type="match status" value="1"/>
</dbReference>
<evidence type="ECO:0000313" key="2">
    <source>
        <dbReference type="EMBL" id="AMB60132.1"/>
    </source>
</evidence>
<dbReference type="KEGG" id="mvd:AWU67_16105"/>
<dbReference type="OrthoDB" id="5114815at2"/>
<sequence>MTDSRVPDARVPDASLADAVSAYLASLDAALSGVDAATRAEIVAGVREELVGLPAEATAERIREIGDPAFVAAEARGALPDALPAERVGEPAASAPAPTAAKAEPAWFAVIAGLLVMIGGVVVPVVGALAGYVMVWLSGAWTRRQKVIATAVPVAYVAVLFAVLALVADIAQPAPATTGTSGEFHAPLNPLLPAGYDVLWSGILLLGVVQLAVGVWLLAAARRTRMRRAA</sequence>
<dbReference type="EMBL" id="CP014145">
    <property type="protein sequence ID" value="AMB60132.1"/>
    <property type="molecule type" value="Genomic_DNA"/>
</dbReference>
<keyword evidence="1" id="KW-0812">Transmembrane</keyword>
<reference evidence="2 3" key="1">
    <citation type="journal article" date="2016" name="J. Biotechnol.">
        <title>First complete genome sequence of a species in the genus Microterricola, an extremophilic cold active enzyme producing bacterial strain ERGS5:02 isolated from Sikkim Himalaya.</title>
        <authorList>
            <person name="Himanshu"/>
            <person name="Swarnkar M.K."/>
            <person name="Singh D."/>
            <person name="Kumar R."/>
        </authorList>
    </citation>
    <scope>NUCLEOTIDE SEQUENCE [LARGE SCALE GENOMIC DNA]</scope>
    <source>
        <strain evidence="2 3">ERGS5:02</strain>
    </source>
</reference>
<keyword evidence="1" id="KW-0472">Membrane</keyword>
<feature type="transmembrane region" description="Helical" evidence="1">
    <location>
        <begin position="147"/>
        <end position="168"/>
    </location>
</feature>
<proteinExistence type="predicted"/>
<keyword evidence="3" id="KW-1185">Reference proteome</keyword>
<name>A0A0Y0PJQ8_9MICO</name>
<dbReference type="AlphaFoldDB" id="A0A0Y0PJQ8"/>
<keyword evidence="1" id="KW-1133">Transmembrane helix</keyword>
<feature type="transmembrane region" description="Helical" evidence="1">
    <location>
        <begin position="198"/>
        <end position="219"/>
    </location>
</feature>
<gene>
    <name evidence="2" type="ORF">AWU67_16105</name>
</gene>
<feature type="transmembrane region" description="Helical" evidence="1">
    <location>
        <begin position="106"/>
        <end position="135"/>
    </location>
</feature>
<evidence type="ECO:0000313" key="3">
    <source>
        <dbReference type="Proteomes" id="UP000058305"/>
    </source>
</evidence>
<evidence type="ECO:0000256" key="1">
    <source>
        <dbReference type="SAM" id="Phobius"/>
    </source>
</evidence>
<dbReference type="RefSeq" id="WP_067231433.1">
    <property type="nucleotide sequence ID" value="NZ_CP014145.1"/>
</dbReference>
<reference evidence="3" key="2">
    <citation type="submission" date="2016-01" db="EMBL/GenBank/DDBJ databases">
        <title>First complete genome sequence of a species in the genus Microterricola, an extremophilic cold active enzyme producing strain ERGS5:02 isolated from Sikkim Himalaya.</title>
        <authorList>
            <person name="Kumar R."/>
            <person name="Singh D."/>
            <person name="Swarnkar M.K."/>
        </authorList>
    </citation>
    <scope>NUCLEOTIDE SEQUENCE [LARGE SCALE GENOMIC DNA]</scope>
    <source>
        <strain evidence="3">ERGS5:02</strain>
    </source>
</reference>
<organism evidence="2 3">
    <name type="scientific">Microterricola viridarii</name>
    <dbReference type="NCBI Taxonomy" id="412690"/>
    <lineage>
        <taxon>Bacteria</taxon>
        <taxon>Bacillati</taxon>
        <taxon>Actinomycetota</taxon>
        <taxon>Actinomycetes</taxon>
        <taxon>Micrococcales</taxon>
        <taxon>Microbacteriaceae</taxon>
        <taxon>Microterricola</taxon>
    </lineage>
</organism>
<accession>A0A0Y0PJQ8</accession>